<gene>
    <name evidence="2" type="ORF">NDU88_003138</name>
</gene>
<feature type="region of interest" description="Disordered" evidence="1">
    <location>
        <begin position="48"/>
        <end position="72"/>
    </location>
</feature>
<protein>
    <submittedName>
        <fullName evidence="2">Uncharacterized protein</fullName>
    </submittedName>
</protein>
<organism evidence="2 3">
    <name type="scientific">Pleurodeles waltl</name>
    <name type="common">Iberian ribbed newt</name>
    <dbReference type="NCBI Taxonomy" id="8319"/>
    <lineage>
        <taxon>Eukaryota</taxon>
        <taxon>Metazoa</taxon>
        <taxon>Chordata</taxon>
        <taxon>Craniata</taxon>
        <taxon>Vertebrata</taxon>
        <taxon>Euteleostomi</taxon>
        <taxon>Amphibia</taxon>
        <taxon>Batrachia</taxon>
        <taxon>Caudata</taxon>
        <taxon>Salamandroidea</taxon>
        <taxon>Salamandridae</taxon>
        <taxon>Pleurodelinae</taxon>
        <taxon>Pleurodeles</taxon>
    </lineage>
</organism>
<dbReference type="EMBL" id="JANPWB010000002">
    <property type="protein sequence ID" value="KAJ1207748.1"/>
    <property type="molecule type" value="Genomic_DNA"/>
</dbReference>
<sequence>MVAVPAVFGGPVQGSPQSCRGSGPSRSHRSPHCKLRWSVCCSATPLHRAAPEGRGLRTTRGPSSGRPRGHSQAQILQALQPLGSATGGELLGVI</sequence>
<dbReference type="Proteomes" id="UP001066276">
    <property type="component" value="Chromosome 1_2"/>
</dbReference>
<reference evidence="2" key="1">
    <citation type="journal article" date="2022" name="bioRxiv">
        <title>Sequencing and chromosome-scale assembly of the giantPleurodeles waltlgenome.</title>
        <authorList>
            <person name="Brown T."/>
            <person name="Elewa A."/>
            <person name="Iarovenko S."/>
            <person name="Subramanian E."/>
            <person name="Araus A.J."/>
            <person name="Petzold A."/>
            <person name="Susuki M."/>
            <person name="Suzuki K.-i.T."/>
            <person name="Hayashi T."/>
            <person name="Toyoda A."/>
            <person name="Oliveira C."/>
            <person name="Osipova E."/>
            <person name="Leigh N.D."/>
            <person name="Simon A."/>
            <person name="Yun M.H."/>
        </authorList>
    </citation>
    <scope>NUCLEOTIDE SEQUENCE</scope>
    <source>
        <strain evidence="2">20211129_DDA</strain>
        <tissue evidence="2">Liver</tissue>
    </source>
</reference>
<accession>A0AAV7W2M2</accession>
<dbReference type="AlphaFoldDB" id="A0AAV7W2M2"/>
<proteinExistence type="predicted"/>
<evidence type="ECO:0000256" key="1">
    <source>
        <dbReference type="SAM" id="MobiDB-lite"/>
    </source>
</evidence>
<keyword evidence="3" id="KW-1185">Reference proteome</keyword>
<name>A0AAV7W2M2_PLEWA</name>
<comment type="caution">
    <text evidence="2">The sequence shown here is derived from an EMBL/GenBank/DDBJ whole genome shotgun (WGS) entry which is preliminary data.</text>
</comment>
<evidence type="ECO:0000313" key="3">
    <source>
        <dbReference type="Proteomes" id="UP001066276"/>
    </source>
</evidence>
<feature type="region of interest" description="Disordered" evidence="1">
    <location>
        <begin position="1"/>
        <end position="31"/>
    </location>
</feature>
<evidence type="ECO:0000313" key="2">
    <source>
        <dbReference type="EMBL" id="KAJ1207748.1"/>
    </source>
</evidence>